<dbReference type="InterPro" id="IPR013784">
    <property type="entry name" value="Carb-bd-like_fold"/>
</dbReference>
<feature type="repeat" description="ANK" evidence="3">
    <location>
        <begin position="247"/>
        <end position="279"/>
    </location>
</feature>
<sequence length="438" mass="46867">MSKITFLDSIAVQSPCSKSWNEMRGNEQIRFCSHCAKDVHNLSEMTRKRARKIVAASNGNICVRYTRRPDGRIQAIKNTLHQITRQTGIAAGVLGTSLAASTVAYTQGDLRVSPNENVVAVQVENQKSDAPNGTISGTITDPNGAVIAFALVTLTNEQTAFYQSVNSNQEGVYEFKDVPIGEYKLKVDAGGFASKEIAQVSAGSGEQNYNAQLAIETMHEAVTVGGEGQGEGSGVGYGVGGAMVSIIRYSALVMAVENDDLDEVKMLVAKGARVNAKDKGYDKNTPLHVAVENGNLEIVKFLLSSGAKTSSKNADKRTPLMMLDEDASAEIVNLLLIYGAKINFADREGNTALTFAAEYSSEEVVQALIRAGANVNWLNKKGESALMRAAENGELENVNLLLGAGANAQFRNKEGETALSMTRNEAVKQILISYGATE</sequence>
<feature type="repeat" description="ANK" evidence="3">
    <location>
        <begin position="315"/>
        <end position="347"/>
    </location>
</feature>
<name>A0A6J4NUH3_9BACT</name>
<reference evidence="4" key="1">
    <citation type="submission" date="2020-02" db="EMBL/GenBank/DDBJ databases">
        <authorList>
            <person name="Meier V. D."/>
        </authorList>
    </citation>
    <scope>NUCLEOTIDE SEQUENCE</scope>
    <source>
        <strain evidence="4">AVDCRST_MAG74</strain>
    </source>
</reference>
<dbReference type="InterPro" id="IPR002110">
    <property type="entry name" value="Ankyrin_rpt"/>
</dbReference>
<dbReference type="Gene3D" id="1.25.40.20">
    <property type="entry name" value="Ankyrin repeat-containing domain"/>
    <property type="match status" value="2"/>
</dbReference>
<evidence type="ECO:0000313" key="4">
    <source>
        <dbReference type="EMBL" id="CAA9392099.1"/>
    </source>
</evidence>
<dbReference type="PRINTS" id="PR01415">
    <property type="entry name" value="ANKYRIN"/>
</dbReference>
<keyword evidence="1" id="KW-0677">Repeat</keyword>
<dbReference type="PROSITE" id="PS50297">
    <property type="entry name" value="ANK_REP_REGION"/>
    <property type="match status" value="3"/>
</dbReference>
<dbReference type="SMART" id="SM00248">
    <property type="entry name" value="ANK"/>
    <property type="match status" value="5"/>
</dbReference>
<organism evidence="4">
    <name type="scientific">uncultured Pyrinomonadaceae bacterium</name>
    <dbReference type="NCBI Taxonomy" id="2283094"/>
    <lineage>
        <taxon>Bacteria</taxon>
        <taxon>Pseudomonadati</taxon>
        <taxon>Acidobacteriota</taxon>
        <taxon>Blastocatellia</taxon>
        <taxon>Blastocatellales</taxon>
        <taxon>Pyrinomonadaceae</taxon>
        <taxon>environmental samples</taxon>
    </lineage>
</organism>
<dbReference type="GO" id="GO:0030246">
    <property type="term" value="F:carbohydrate binding"/>
    <property type="evidence" value="ECO:0007669"/>
    <property type="project" value="InterPro"/>
</dbReference>
<dbReference type="InterPro" id="IPR036770">
    <property type="entry name" value="Ankyrin_rpt-contain_sf"/>
</dbReference>
<dbReference type="Pfam" id="PF12796">
    <property type="entry name" value="Ank_2"/>
    <property type="match status" value="1"/>
</dbReference>
<dbReference type="SUPFAM" id="SSF49452">
    <property type="entry name" value="Starch-binding domain-like"/>
    <property type="match status" value="1"/>
</dbReference>
<evidence type="ECO:0000256" key="1">
    <source>
        <dbReference type="ARBA" id="ARBA00022737"/>
    </source>
</evidence>
<dbReference type="PROSITE" id="PS50088">
    <property type="entry name" value="ANK_REPEAT"/>
    <property type="match status" value="5"/>
</dbReference>
<dbReference type="EMBL" id="CADCUR010000086">
    <property type="protein sequence ID" value="CAA9392099.1"/>
    <property type="molecule type" value="Genomic_DNA"/>
</dbReference>
<protein>
    <submittedName>
        <fullName evidence="4">Uncharacterized protein</fullName>
    </submittedName>
</protein>
<feature type="repeat" description="ANK" evidence="3">
    <location>
        <begin position="348"/>
        <end position="380"/>
    </location>
</feature>
<proteinExistence type="predicted"/>
<dbReference type="Gene3D" id="2.60.40.1120">
    <property type="entry name" value="Carboxypeptidase-like, regulatory domain"/>
    <property type="match status" value="1"/>
</dbReference>
<accession>A0A6J4NUH3</accession>
<dbReference type="AlphaFoldDB" id="A0A6J4NUH3"/>
<dbReference type="Pfam" id="PF13620">
    <property type="entry name" value="CarboxypepD_reg"/>
    <property type="match status" value="1"/>
</dbReference>
<gene>
    <name evidence="4" type="ORF">AVDCRST_MAG74-1160</name>
</gene>
<dbReference type="PANTHER" id="PTHR24126">
    <property type="entry name" value="ANKYRIN REPEAT, PH AND SEC7 DOMAIN CONTAINING PROTEIN SECG-RELATED"/>
    <property type="match status" value="1"/>
</dbReference>
<feature type="repeat" description="ANK" evidence="3">
    <location>
        <begin position="381"/>
        <end position="413"/>
    </location>
</feature>
<keyword evidence="2 3" id="KW-0040">ANK repeat</keyword>
<evidence type="ECO:0000256" key="3">
    <source>
        <dbReference type="PROSITE-ProRule" id="PRU00023"/>
    </source>
</evidence>
<feature type="repeat" description="ANK" evidence="3">
    <location>
        <begin position="282"/>
        <end position="314"/>
    </location>
</feature>
<dbReference type="PANTHER" id="PTHR24126:SF14">
    <property type="entry name" value="ANK_REP_REGION DOMAIN-CONTAINING PROTEIN"/>
    <property type="match status" value="1"/>
</dbReference>
<dbReference type="Pfam" id="PF13637">
    <property type="entry name" value="Ank_4"/>
    <property type="match status" value="1"/>
</dbReference>
<dbReference type="SUPFAM" id="SSF48403">
    <property type="entry name" value="Ankyrin repeat"/>
    <property type="match status" value="1"/>
</dbReference>
<evidence type="ECO:0000256" key="2">
    <source>
        <dbReference type="ARBA" id="ARBA00023043"/>
    </source>
</evidence>